<keyword evidence="2" id="KW-1185">Reference proteome</keyword>
<reference evidence="1 2" key="1">
    <citation type="submission" date="2014-12" db="EMBL/GenBank/DDBJ databases">
        <title>Draft genome sequence of Paenibacillus kamchatkensis strain B-2647.</title>
        <authorList>
            <person name="Karlyshev A.V."/>
            <person name="Kudryashova E.B."/>
        </authorList>
    </citation>
    <scope>NUCLEOTIDE SEQUENCE [LARGE SCALE GENOMIC DNA]</scope>
    <source>
        <strain evidence="1 2">VKM B-2647</strain>
    </source>
</reference>
<evidence type="ECO:0000313" key="1">
    <source>
        <dbReference type="EMBL" id="KIL41941.1"/>
    </source>
</evidence>
<protein>
    <submittedName>
        <fullName evidence="1">Uncharacterized protein</fullName>
    </submittedName>
</protein>
<comment type="caution">
    <text evidence="1">The sequence shown here is derived from an EMBL/GenBank/DDBJ whole genome shotgun (WGS) entry which is preliminary data.</text>
</comment>
<dbReference type="EMBL" id="JXAK01000004">
    <property type="protein sequence ID" value="KIL41941.1"/>
    <property type="molecule type" value="Genomic_DNA"/>
</dbReference>
<accession>A0ABR5ALP1</accession>
<name>A0ABR5ALP1_9BACL</name>
<sequence>MRTSTNHYQFQKLTPIKNADIKFIRTLLILLSMRKTLEILLYLNLSTKKIRYFLFTLMHGNINLPEKIRENIIQNAISALKNDGN</sequence>
<evidence type="ECO:0000313" key="2">
    <source>
        <dbReference type="Proteomes" id="UP000031967"/>
    </source>
</evidence>
<dbReference type="Proteomes" id="UP000031967">
    <property type="component" value="Unassembled WGS sequence"/>
</dbReference>
<gene>
    <name evidence="1" type="ORF">SD70_03450</name>
</gene>
<proteinExistence type="predicted"/>
<organism evidence="1 2">
    <name type="scientific">Gordoniibacillus kamchatkensis</name>
    <dbReference type="NCBI Taxonomy" id="1590651"/>
    <lineage>
        <taxon>Bacteria</taxon>
        <taxon>Bacillati</taxon>
        <taxon>Bacillota</taxon>
        <taxon>Bacilli</taxon>
        <taxon>Bacillales</taxon>
        <taxon>Paenibacillaceae</taxon>
        <taxon>Gordoniibacillus</taxon>
    </lineage>
</organism>